<accession>A0A3B1DAL3</accession>
<dbReference type="GO" id="GO:0005829">
    <property type="term" value="C:cytosol"/>
    <property type="evidence" value="ECO:0007669"/>
    <property type="project" value="TreeGrafter"/>
</dbReference>
<dbReference type="InterPro" id="IPR015867">
    <property type="entry name" value="N-reg_PII/ATP_PRibTrfase_C"/>
</dbReference>
<dbReference type="PRINTS" id="PR00340">
    <property type="entry name" value="PIIGLNB"/>
</dbReference>
<dbReference type="GO" id="GO:0030234">
    <property type="term" value="F:enzyme regulator activity"/>
    <property type="evidence" value="ECO:0007669"/>
    <property type="project" value="InterPro"/>
</dbReference>
<dbReference type="GO" id="GO:0005524">
    <property type="term" value="F:ATP binding"/>
    <property type="evidence" value="ECO:0007669"/>
    <property type="project" value="TreeGrafter"/>
</dbReference>
<organism evidence="1">
    <name type="scientific">hydrothermal vent metagenome</name>
    <dbReference type="NCBI Taxonomy" id="652676"/>
    <lineage>
        <taxon>unclassified sequences</taxon>
        <taxon>metagenomes</taxon>
        <taxon>ecological metagenomes</taxon>
    </lineage>
</organism>
<dbReference type="InterPro" id="IPR011322">
    <property type="entry name" value="N-reg_PII-like_a/b"/>
</dbReference>
<evidence type="ECO:0008006" key="2">
    <source>
        <dbReference type="Google" id="ProtNLM"/>
    </source>
</evidence>
<evidence type="ECO:0000313" key="1">
    <source>
        <dbReference type="EMBL" id="VAX39329.1"/>
    </source>
</evidence>
<dbReference type="Pfam" id="PF00543">
    <property type="entry name" value="P-II"/>
    <property type="match status" value="1"/>
</dbReference>
<dbReference type="Gene3D" id="3.30.70.120">
    <property type="match status" value="1"/>
</dbReference>
<name>A0A3B1DAL3_9ZZZZ</name>
<dbReference type="PANTHER" id="PTHR30115">
    <property type="entry name" value="NITROGEN REGULATORY PROTEIN P-II"/>
    <property type="match status" value="1"/>
</dbReference>
<proteinExistence type="predicted"/>
<dbReference type="InterPro" id="IPR002187">
    <property type="entry name" value="N-reg_PII"/>
</dbReference>
<reference evidence="1" key="1">
    <citation type="submission" date="2018-06" db="EMBL/GenBank/DDBJ databases">
        <authorList>
            <person name="Zhirakovskaya E."/>
        </authorList>
    </citation>
    <scope>NUCLEOTIDE SEQUENCE</scope>
</reference>
<dbReference type="GO" id="GO:0006808">
    <property type="term" value="P:regulation of nitrogen utilization"/>
    <property type="evidence" value="ECO:0007669"/>
    <property type="project" value="InterPro"/>
</dbReference>
<dbReference type="SMART" id="SM00938">
    <property type="entry name" value="P-II"/>
    <property type="match status" value="1"/>
</dbReference>
<dbReference type="EMBL" id="UOGK01000222">
    <property type="protein sequence ID" value="VAX39329.1"/>
    <property type="molecule type" value="Genomic_DNA"/>
</dbReference>
<gene>
    <name evidence="1" type="ORF">MNBD_PLANCTO03-674</name>
</gene>
<dbReference type="PANTHER" id="PTHR30115:SF11">
    <property type="entry name" value="NITROGEN REGULATORY PROTEIN P-II HOMOLOG"/>
    <property type="match status" value="1"/>
</dbReference>
<sequence>MTSFQKVTAIIRMKKLTDVERELVKHGVDGITVTLVKGFGEWHPDRHFGYTKILDRLTVHARIEVFVETDKADAVVEVIAKAACTGHAGDGVIAMLPVTQFVHIRSYAEQVDEAPEDDDPEERSSP</sequence>
<dbReference type="AlphaFoldDB" id="A0A3B1DAL3"/>
<dbReference type="PROSITE" id="PS51343">
    <property type="entry name" value="PII_GLNB_DOM"/>
    <property type="match status" value="1"/>
</dbReference>
<protein>
    <recommendedName>
        <fullName evidence="2">Nitrogen regulatory protein P-II</fullName>
    </recommendedName>
</protein>
<dbReference type="SUPFAM" id="SSF54913">
    <property type="entry name" value="GlnB-like"/>
    <property type="match status" value="1"/>
</dbReference>